<evidence type="ECO:0000259" key="1">
    <source>
        <dbReference type="Pfam" id="PF08241"/>
    </source>
</evidence>
<accession>A0A2S3XA79</accession>
<dbReference type="PANTHER" id="PTHR43464:SF82">
    <property type="entry name" value="METHYLTRANSFERASE DOMAIN-CONTAINING PROTEIN"/>
    <property type="match status" value="1"/>
</dbReference>
<dbReference type="AlphaFoldDB" id="A0A2S3XA79"/>
<protein>
    <submittedName>
        <fullName evidence="2">Methylase</fullName>
    </submittedName>
</protein>
<dbReference type="SUPFAM" id="SSF53335">
    <property type="entry name" value="S-adenosyl-L-methionine-dependent methyltransferases"/>
    <property type="match status" value="1"/>
</dbReference>
<dbReference type="EMBL" id="MINH01000016">
    <property type="protein sequence ID" value="POG12357.1"/>
    <property type="molecule type" value="Genomic_DNA"/>
</dbReference>
<evidence type="ECO:0000313" key="2">
    <source>
        <dbReference type="EMBL" id="POG12357.1"/>
    </source>
</evidence>
<keyword evidence="2" id="KW-0489">Methyltransferase</keyword>
<dbReference type="PANTHER" id="PTHR43464">
    <property type="entry name" value="METHYLTRANSFERASE"/>
    <property type="match status" value="1"/>
</dbReference>
<comment type="caution">
    <text evidence="2">The sequence shown here is derived from an EMBL/GenBank/DDBJ whole genome shotgun (WGS) entry which is preliminary data.</text>
</comment>
<dbReference type="Pfam" id="PF08241">
    <property type="entry name" value="Methyltransf_11"/>
    <property type="match status" value="1"/>
</dbReference>
<dbReference type="GO" id="GO:0008757">
    <property type="term" value="F:S-adenosylmethionine-dependent methyltransferase activity"/>
    <property type="evidence" value="ECO:0007669"/>
    <property type="project" value="InterPro"/>
</dbReference>
<feature type="domain" description="Methyltransferase type 11" evidence="1">
    <location>
        <begin position="67"/>
        <end position="164"/>
    </location>
</feature>
<dbReference type="CDD" id="cd02440">
    <property type="entry name" value="AdoMet_MTases"/>
    <property type="match status" value="1"/>
</dbReference>
<dbReference type="InterPro" id="IPR013216">
    <property type="entry name" value="Methyltransf_11"/>
</dbReference>
<dbReference type="InterPro" id="IPR029063">
    <property type="entry name" value="SAM-dependent_MTases_sf"/>
</dbReference>
<reference evidence="2 3" key="1">
    <citation type="submission" date="2016-08" db="EMBL/GenBank/DDBJ databases">
        <authorList>
            <person name="Seilhamer J.J."/>
        </authorList>
    </citation>
    <scope>NUCLEOTIDE SEQUENCE [LARGE SCALE GENOMIC DNA]</scope>
    <source>
        <strain evidence="2 3">KH-21-114</strain>
    </source>
</reference>
<dbReference type="RefSeq" id="WP_374755347.1">
    <property type="nucleotide sequence ID" value="NZ_MINH01000016.1"/>
</dbReference>
<keyword evidence="2" id="KW-0808">Transferase</keyword>
<name>A0A2S3XA79_PSEPU</name>
<organism evidence="2 3">
    <name type="scientific">Pseudomonas putida</name>
    <name type="common">Arthrobacter siderocapsulatus</name>
    <dbReference type="NCBI Taxonomy" id="303"/>
    <lineage>
        <taxon>Bacteria</taxon>
        <taxon>Pseudomonadati</taxon>
        <taxon>Pseudomonadota</taxon>
        <taxon>Gammaproteobacteria</taxon>
        <taxon>Pseudomonadales</taxon>
        <taxon>Pseudomonadaceae</taxon>
        <taxon>Pseudomonas</taxon>
    </lineage>
</organism>
<sequence>MRLKMVSHRDVIAKNRDAWNASAEHHRRSAAWSQLIDAVAHKDFSCLDSTLTKQLEQVGVTGKAAIQLGCNNGREVLSLFALGALEVVGVDQSSAFLKQAHELAEISPYSPDFIEADIHELPANLNERFDVALITIGVLNWMPNLALFFSHVARTLKPGGSLVIYETHPFLEMLDPAARDPWRISTSYFLTEPLVETGAIVYEGKAEPNELQSYWHLHPLSDVLMSVTGAGLSLRAFDEYPHSNREEVYDVYEQGAAQIPMCYTLVAEKR</sequence>
<dbReference type="Gene3D" id="3.40.50.150">
    <property type="entry name" value="Vaccinia Virus protein VP39"/>
    <property type="match status" value="1"/>
</dbReference>
<reference evidence="2 3" key="2">
    <citation type="submission" date="2018-03" db="EMBL/GenBank/DDBJ databases">
        <title>Draft genome of Pseudomonas putida strain KH-21-114.</title>
        <authorList>
            <person name="Yoshizawa S."/>
            <person name="Khan N.H."/>
            <person name="Nishimura M."/>
            <person name="Chiura H.X."/>
            <person name="Ogura Y."/>
            <person name="Hayashi T."/>
            <person name="Kogure K."/>
        </authorList>
    </citation>
    <scope>NUCLEOTIDE SEQUENCE [LARGE SCALE GENOMIC DNA]</scope>
    <source>
        <strain evidence="2 3">KH-21-114</strain>
    </source>
</reference>
<proteinExistence type="predicted"/>
<dbReference type="Proteomes" id="UP000237230">
    <property type="component" value="Unassembled WGS sequence"/>
</dbReference>
<evidence type="ECO:0000313" key="3">
    <source>
        <dbReference type="Proteomes" id="UP000237230"/>
    </source>
</evidence>
<dbReference type="GO" id="GO:0032259">
    <property type="term" value="P:methylation"/>
    <property type="evidence" value="ECO:0007669"/>
    <property type="project" value="UniProtKB-KW"/>
</dbReference>
<gene>
    <name evidence="2" type="ORF">BGP84_03455</name>
</gene>